<evidence type="ECO:0000313" key="2">
    <source>
        <dbReference type="Proteomes" id="UP000185812"/>
    </source>
</evidence>
<sequence>MKRWMLLVWLPFLLGSGNERPTGLALNTTAHDPLCALATEDCRDGIP</sequence>
<dbReference type="RefSeq" id="WP_178139385.1">
    <property type="nucleotide sequence ID" value="NZ_FRAU01000003.1"/>
</dbReference>
<dbReference type="Proteomes" id="UP000185812">
    <property type="component" value="Unassembled WGS sequence"/>
</dbReference>
<organism evidence="1 2">
    <name type="scientific">Rhodothermus profundi</name>
    <dbReference type="NCBI Taxonomy" id="633813"/>
    <lineage>
        <taxon>Bacteria</taxon>
        <taxon>Pseudomonadati</taxon>
        <taxon>Rhodothermota</taxon>
        <taxon>Rhodothermia</taxon>
        <taxon>Rhodothermales</taxon>
        <taxon>Rhodothermaceae</taxon>
        <taxon>Rhodothermus</taxon>
    </lineage>
</organism>
<keyword evidence="2" id="KW-1185">Reference proteome</keyword>
<proteinExistence type="predicted"/>
<gene>
    <name evidence="1" type="ORF">SAMN04488087_1212</name>
</gene>
<reference evidence="2" key="1">
    <citation type="submission" date="2016-11" db="EMBL/GenBank/DDBJ databases">
        <authorList>
            <person name="Varghese N."/>
            <person name="Submissions S."/>
        </authorList>
    </citation>
    <scope>NUCLEOTIDE SEQUENCE [LARGE SCALE GENOMIC DNA]</scope>
    <source>
        <strain evidence="2">DSM 22212</strain>
    </source>
</reference>
<dbReference type="STRING" id="633813.SAMN04488087_1212"/>
<dbReference type="AlphaFoldDB" id="A0A1M6SSZ3"/>
<dbReference type="EMBL" id="FRAU01000003">
    <property type="protein sequence ID" value="SHK47750.1"/>
    <property type="molecule type" value="Genomic_DNA"/>
</dbReference>
<evidence type="ECO:0000313" key="1">
    <source>
        <dbReference type="EMBL" id="SHK47750.1"/>
    </source>
</evidence>
<accession>A0A1M6SSZ3</accession>
<name>A0A1M6SSZ3_9BACT</name>
<protein>
    <submittedName>
        <fullName evidence="1">Uncharacterized protein</fullName>
    </submittedName>
</protein>